<dbReference type="SUPFAM" id="SSF53448">
    <property type="entry name" value="Nucleotide-diphospho-sugar transferases"/>
    <property type="match status" value="1"/>
</dbReference>
<dbReference type="RefSeq" id="WP_386716858.1">
    <property type="nucleotide sequence ID" value="NZ_JBHRSZ010000002.1"/>
</dbReference>
<comment type="caution">
    <text evidence="2">The sequence shown here is derived from an EMBL/GenBank/DDBJ whole genome shotgun (WGS) entry which is preliminary data.</text>
</comment>
<evidence type="ECO:0000313" key="2">
    <source>
        <dbReference type="EMBL" id="MFC3150303.1"/>
    </source>
</evidence>
<reference evidence="3" key="1">
    <citation type="journal article" date="2019" name="Int. J. Syst. Evol. Microbiol.">
        <title>The Global Catalogue of Microorganisms (GCM) 10K type strain sequencing project: providing services to taxonomists for standard genome sequencing and annotation.</title>
        <authorList>
            <consortium name="The Broad Institute Genomics Platform"/>
            <consortium name="The Broad Institute Genome Sequencing Center for Infectious Disease"/>
            <person name="Wu L."/>
            <person name="Ma J."/>
        </authorList>
    </citation>
    <scope>NUCLEOTIDE SEQUENCE [LARGE SCALE GENOMIC DNA]</scope>
    <source>
        <strain evidence="3">KCTC 52438</strain>
    </source>
</reference>
<evidence type="ECO:0000313" key="3">
    <source>
        <dbReference type="Proteomes" id="UP001595476"/>
    </source>
</evidence>
<keyword evidence="3" id="KW-1185">Reference proteome</keyword>
<protein>
    <submittedName>
        <fullName evidence="2">Glycosyltransferase family 2 protein</fullName>
    </submittedName>
</protein>
<dbReference type="InterPro" id="IPR029044">
    <property type="entry name" value="Nucleotide-diphossugar_trans"/>
</dbReference>
<accession>A0ABV7H8R5</accession>
<dbReference type="PANTHER" id="PTHR22916:SF3">
    <property type="entry name" value="UDP-GLCNAC:BETAGAL BETA-1,3-N-ACETYLGLUCOSAMINYLTRANSFERASE-LIKE PROTEIN 1"/>
    <property type="match status" value="1"/>
</dbReference>
<gene>
    <name evidence="2" type="ORF">ACFOEK_04640</name>
</gene>
<dbReference type="InterPro" id="IPR001173">
    <property type="entry name" value="Glyco_trans_2-like"/>
</dbReference>
<dbReference type="Gene3D" id="3.90.550.10">
    <property type="entry name" value="Spore Coat Polysaccharide Biosynthesis Protein SpsA, Chain A"/>
    <property type="match status" value="1"/>
</dbReference>
<dbReference type="CDD" id="cd00761">
    <property type="entry name" value="Glyco_tranf_GTA_type"/>
    <property type="match status" value="1"/>
</dbReference>
<dbReference type="EMBL" id="JBHRSZ010000002">
    <property type="protein sequence ID" value="MFC3150303.1"/>
    <property type="molecule type" value="Genomic_DNA"/>
</dbReference>
<proteinExistence type="predicted"/>
<sequence>MGSHKITIYLLNYNYKRFLPKAIDSILNQSDNDFDVILIDNGSTDGSVDYLEKIRNQYSWEFWQFKNIPLGAVGNRVLNSIDSDYIVRLDADDWLDSSYISEMKKIIYKDSPSLVFGNFFYVDGKDKVIGEHHCLSRGLNNNAITHDEPLHGACTLIKREDFLSLGGYYENFSCQDGFDLYLKLRNHKISLLDHKCFFYRKGHTSLSTNKSRLFDTRIKMIEQRATEEALTFPKTLYLLINDSGSISVNEERKSISNLASFLTEYSSRIDSKVIIGYSDTLENWSEFSNIPLDQWTESEAQEISSHPLIERVVNSSEYEYVCIVNISEALVPKNYLLQASRVAQVFNTDGSISGYRFDQSLFRPIAGGVQQVSKDGTVKDVDRWVVHIGGLTCIKTDSLTKKNPIYSLIEIEAKELKNIEEMI</sequence>
<dbReference type="Pfam" id="PF00535">
    <property type="entry name" value="Glycos_transf_2"/>
    <property type="match status" value="1"/>
</dbReference>
<evidence type="ECO:0000259" key="1">
    <source>
        <dbReference type="Pfam" id="PF00535"/>
    </source>
</evidence>
<dbReference type="PANTHER" id="PTHR22916">
    <property type="entry name" value="GLYCOSYLTRANSFERASE"/>
    <property type="match status" value="1"/>
</dbReference>
<name>A0ABV7H8R5_9GAMM</name>
<organism evidence="2 3">
    <name type="scientific">Litoribrevibacter euphylliae</name>
    <dbReference type="NCBI Taxonomy" id="1834034"/>
    <lineage>
        <taxon>Bacteria</taxon>
        <taxon>Pseudomonadati</taxon>
        <taxon>Pseudomonadota</taxon>
        <taxon>Gammaproteobacteria</taxon>
        <taxon>Oceanospirillales</taxon>
        <taxon>Oceanospirillaceae</taxon>
        <taxon>Litoribrevibacter</taxon>
    </lineage>
</organism>
<dbReference type="Proteomes" id="UP001595476">
    <property type="component" value="Unassembled WGS sequence"/>
</dbReference>
<feature type="domain" description="Glycosyltransferase 2-like" evidence="1">
    <location>
        <begin position="10"/>
        <end position="161"/>
    </location>
</feature>